<dbReference type="InterPro" id="IPR004401">
    <property type="entry name" value="YbaB/EbfC"/>
</dbReference>
<dbReference type="GO" id="GO:0003677">
    <property type="term" value="F:DNA binding"/>
    <property type="evidence" value="ECO:0007669"/>
    <property type="project" value="InterPro"/>
</dbReference>
<comment type="caution">
    <text evidence="1">The sequence shown here is derived from an EMBL/GenBank/DDBJ whole genome shotgun (WGS) entry which is preliminary data.</text>
</comment>
<dbReference type="STRING" id="68170.GCA_000974445_03355"/>
<organism evidence="1 2">
    <name type="scientific">Lentzea aerocolonigenes</name>
    <name type="common">Lechevalieria aerocolonigenes</name>
    <name type="synonym">Saccharothrix aerocolonigenes</name>
    <dbReference type="NCBI Taxonomy" id="68170"/>
    <lineage>
        <taxon>Bacteria</taxon>
        <taxon>Bacillati</taxon>
        <taxon>Actinomycetota</taxon>
        <taxon>Actinomycetes</taxon>
        <taxon>Pseudonocardiales</taxon>
        <taxon>Pseudonocardiaceae</taxon>
        <taxon>Lentzea</taxon>
    </lineage>
</organism>
<dbReference type="InterPro" id="IPR036894">
    <property type="entry name" value="YbaB-like_sf"/>
</dbReference>
<dbReference type="RefSeq" id="WP_045310125.1">
    <property type="nucleotide sequence ID" value="NZ_JYJG01000020.1"/>
</dbReference>
<dbReference type="eggNOG" id="COG0718">
    <property type="taxonomic scope" value="Bacteria"/>
</dbReference>
<name>A0A0F0H8M5_LENAE</name>
<accession>A0A0F0H8M5</accession>
<proteinExistence type="predicted"/>
<dbReference type="Pfam" id="PF02575">
    <property type="entry name" value="YbaB_DNA_bd"/>
    <property type="match status" value="1"/>
</dbReference>
<evidence type="ECO:0000313" key="1">
    <source>
        <dbReference type="EMBL" id="KJK52054.1"/>
    </source>
</evidence>
<evidence type="ECO:0008006" key="3">
    <source>
        <dbReference type="Google" id="ProtNLM"/>
    </source>
</evidence>
<dbReference type="EMBL" id="JYJG01000020">
    <property type="protein sequence ID" value="KJK52054.1"/>
    <property type="molecule type" value="Genomic_DNA"/>
</dbReference>
<sequence length="114" mass="11983">MDPAQWLADYQERLERVAYSARSASASLAEVGASATSPRGEVTVSVNAGGVLGDVALTPAARKLDVDTLAMLIVSTAREAQRLAGARMAEVMSSYLGESDALHQITSHLPEAVR</sequence>
<gene>
    <name evidence="1" type="ORF">UK23_04805</name>
</gene>
<dbReference type="SUPFAM" id="SSF82607">
    <property type="entry name" value="YbaB-like"/>
    <property type="match status" value="1"/>
</dbReference>
<protein>
    <recommendedName>
        <fullName evidence="3">Nucleoid-associated protein YbaB</fullName>
    </recommendedName>
</protein>
<reference evidence="1 2" key="1">
    <citation type="submission" date="2015-02" db="EMBL/GenBank/DDBJ databases">
        <authorList>
            <person name="Ju K.-S."/>
            <person name="Doroghazi J.R."/>
            <person name="Metcalf W."/>
        </authorList>
    </citation>
    <scope>NUCLEOTIDE SEQUENCE [LARGE SCALE GENOMIC DNA]</scope>
    <source>
        <strain evidence="1 2">NRRL B-16140</strain>
    </source>
</reference>
<dbReference type="OrthoDB" id="4762213at2"/>
<dbReference type="Gene3D" id="3.30.1310.10">
    <property type="entry name" value="Nucleoid-associated protein YbaB-like domain"/>
    <property type="match status" value="1"/>
</dbReference>
<evidence type="ECO:0000313" key="2">
    <source>
        <dbReference type="Proteomes" id="UP000033393"/>
    </source>
</evidence>
<dbReference type="Proteomes" id="UP000033393">
    <property type="component" value="Unassembled WGS sequence"/>
</dbReference>
<keyword evidence="2" id="KW-1185">Reference proteome</keyword>
<dbReference type="PATRIC" id="fig|68170.10.peg.5669"/>
<dbReference type="AlphaFoldDB" id="A0A0F0H8M5"/>